<accession>A0A1G2CB34</accession>
<evidence type="ECO:0008006" key="3">
    <source>
        <dbReference type="Google" id="ProtNLM"/>
    </source>
</evidence>
<reference evidence="1 2" key="1">
    <citation type="journal article" date="2016" name="Nat. Commun.">
        <title>Thousands of microbial genomes shed light on interconnected biogeochemical processes in an aquifer system.</title>
        <authorList>
            <person name="Anantharaman K."/>
            <person name="Brown C.T."/>
            <person name="Hug L.A."/>
            <person name="Sharon I."/>
            <person name="Castelle C.J."/>
            <person name="Probst A.J."/>
            <person name="Thomas B.C."/>
            <person name="Singh A."/>
            <person name="Wilkins M.J."/>
            <person name="Karaoz U."/>
            <person name="Brodie E.L."/>
            <person name="Williams K.H."/>
            <person name="Hubbard S.S."/>
            <person name="Banfield J.F."/>
        </authorList>
    </citation>
    <scope>NUCLEOTIDE SEQUENCE [LARGE SCALE GENOMIC DNA]</scope>
</reference>
<comment type="caution">
    <text evidence="1">The sequence shown here is derived from an EMBL/GenBank/DDBJ whole genome shotgun (WGS) entry which is preliminary data.</text>
</comment>
<name>A0A1G2CB34_9BACT</name>
<sequence>MKTATKRLVSFTAAFLMVIATLAVFFNLIQPAYRESQDLKGRILSKEIALKNEQNAANQVKNLLEQYRGDQSPQIAVSNALPPENDQAQVVYQLQVLAAANRLSVQSIALSQPGSKPLGQSASRAKSQSQDASVLVKPVGVVNAQVRVTGPYASFKAFLANIETNIRVTDISSLVVTPIGQANQDFYGFDLTLATYYQSK</sequence>
<organism evidence="1 2">
    <name type="scientific">Candidatus Liptonbacteria bacterium RIFCSPHIGHO2_01_FULL_57_28</name>
    <dbReference type="NCBI Taxonomy" id="1798647"/>
    <lineage>
        <taxon>Bacteria</taxon>
        <taxon>Candidatus Liptoniibacteriota</taxon>
    </lineage>
</organism>
<proteinExistence type="predicted"/>
<dbReference type="Proteomes" id="UP000179059">
    <property type="component" value="Unassembled WGS sequence"/>
</dbReference>
<protein>
    <recommendedName>
        <fullName evidence="3">Pilus assembly protein PilO</fullName>
    </recommendedName>
</protein>
<dbReference type="Gene3D" id="3.30.70.60">
    <property type="match status" value="1"/>
</dbReference>
<dbReference type="STRING" id="1798647.A2855_00375"/>
<evidence type="ECO:0000313" key="2">
    <source>
        <dbReference type="Proteomes" id="UP000179059"/>
    </source>
</evidence>
<dbReference type="InterPro" id="IPR014717">
    <property type="entry name" value="Transl_elong_EF1B/ribsomal_bS6"/>
</dbReference>
<gene>
    <name evidence="1" type="ORF">A2855_00375</name>
</gene>
<dbReference type="EMBL" id="MHKX01000027">
    <property type="protein sequence ID" value="OGY97677.1"/>
    <property type="molecule type" value="Genomic_DNA"/>
</dbReference>
<evidence type="ECO:0000313" key="1">
    <source>
        <dbReference type="EMBL" id="OGY97677.1"/>
    </source>
</evidence>
<dbReference type="AlphaFoldDB" id="A0A1G2CB34"/>